<gene>
    <name evidence="12" type="ORF">EV207_11437</name>
</gene>
<feature type="region of interest" description="Disordered" evidence="10">
    <location>
        <begin position="195"/>
        <end position="216"/>
    </location>
</feature>
<dbReference type="PANTHER" id="PTHR11596">
    <property type="entry name" value="ALKALINE PHOSPHATASE"/>
    <property type="match status" value="1"/>
</dbReference>
<feature type="active site" description="Phosphoserine intermediate" evidence="7">
    <location>
        <position position="100"/>
    </location>
</feature>
<dbReference type="PANTHER" id="PTHR11596:SF5">
    <property type="entry name" value="ALKALINE PHOSPHATASE"/>
    <property type="match status" value="1"/>
</dbReference>
<protein>
    <submittedName>
        <fullName evidence="12">Alkaline phosphatase</fullName>
    </submittedName>
</protein>
<reference evidence="12 13" key="1">
    <citation type="submission" date="2019-03" db="EMBL/GenBank/DDBJ databases">
        <title>Genomic Encyclopedia of Type Strains, Phase IV (KMG-IV): sequencing the most valuable type-strain genomes for metagenomic binning, comparative biology and taxonomic classification.</title>
        <authorList>
            <person name="Goeker M."/>
        </authorList>
    </citation>
    <scope>NUCLEOTIDE SEQUENCE [LARGE SCALE GENOMIC DNA]</scope>
    <source>
        <strain evidence="12 13">DSM 19377</strain>
    </source>
</reference>
<dbReference type="CDD" id="cd16012">
    <property type="entry name" value="ALP"/>
    <property type="match status" value="1"/>
</dbReference>
<evidence type="ECO:0000256" key="11">
    <source>
        <dbReference type="SAM" id="SignalP"/>
    </source>
</evidence>
<dbReference type="SMART" id="SM00098">
    <property type="entry name" value="alkPPc"/>
    <property type="match status" value="1"/>
</dbReference>
<dbReference type="PRINTS" id="PR00113">
    <property type="entry name" value="ALKPHPHTASE"/>
</dbReference>
<evidence type="ECO:0000313" key="13">
    <source>
        <dbReference type="Proteomes" id="UP000295416"/>
    </source>
</evidence>
<dbReference type="Gene3D" id="3.40.720.10">
    <property type="entry name" value="Alkaline Phosphatase, subunit A"/>
    <property type="match status" value="1"/>
</dbReference>
<evidence type="ECO:0000256" key="7">
    <source>
        <dbReference type="PIRSR" id="PIRSR601952-1"/>
    </source>
</evidence>
<feature type="binding site" evidence="8">
    <location>
        <position position="343"/>
    </location>
    <ligand>
        <name>Zn(2+)</name>
        <dbReference type="ChEBI" id="CHEBI:29105"/>
        <label>2</label>
    </ligand>
</feature>
<evidence type="ECO:0000256" key="8">
    <source>
        <dbReference type="PIRSR" id="PIRSR601952-2"/>
    </source>
</evidence>
<dbReference type="PROSITE" id="PS00123">
    <property type="entry name" value="ALKALINE_PHOSPHATASE"/>
    <property type="match status" value="1"/>
</dbReference>
<dbReference type="InterPro" id="IPR018299">
    <property type="entry name" value="Alkaline_phosphatase_AS"/>
</dbReference>
<proteinExistence type="inferred from homology"/>
<evidence type="ECO:0000256" key="9">
    <source>
        <dbReference type="RuleBase" id="RU003946"/>
    </source>
</evidence>
<sequence>MIKKRGMLILNAAIALTTVTALTFASFADASSTERHEKKSRSHHHGMAKNVILFVGDGMGPGHRNAIRLAAAGADGELAMNDMPYSGMVHTSSTSLVTDSAAAATAMAAGIKTYNGAISVDPDKQPVKTVLELAEKAGKATGVVTTSQVTDATPAAFGAHVADRSSQSDIAKQYLENSDIDVILGGGEDYWYPKGSAGKYPDHPAKDPEEESKGTEGNLVKKARKLGYNYVTNQKELEKAKGDKLLGLFANEEMFEQRPEGEGDLYKPVVPLPEMTKKAIDTLSRNNKGFFLMVEEEGIDEMSHENNAKQMIKAGKQLDKSVEVAKKFAKKHPDTLVLVTADHGCGGISIEDVSNKDESGEGISKEDGPIKAAHLDQQFTIDWTTSGHSAVDVPLTAMGPGAQLFAGVYENTHIHDALIKAMRLKQ</sequence>
<organism evidence="12 13">
    <name type="scientific">Scopulibacillus darangshiensis</name>
    <dbReference type="NCBI Taxonomy" id="442528"/>
    <lineage>
        <taxon>Bacteria</taxon>
        <taxon>Bacillati</taxon>
        <taxon>Bacillota</taxon>
        <taxon>Bacilli</taxon>
        <taxon>Bacillales</taxon>
        <taxon>Sporolactobacillaceae</taxon>
        <taxon>Scopulibacillus</taxon>
    </lineage>
</organism>
<keyword evidence="5 8" id="KW-0862">Zinc</keyword>
<feature type="binding site" evidence="8">
    <location>
        <position position="153"/>
    </location>
    <ligand>
        <name>Mg(2+)</name>
        <dbReference type="ChEBI" id="CHEBI:18420"/>
    </ligand>
</feature>
<keyword evidence="4" id="KW-0378">Hydrolase</keyword>
<dbReference type="AlphaFoldDB" id="A0A4R2P561"/>
<accession>A0A4R2P561</accession>
<keyword evidence="11" id="KW-0732">Signal</keyword>
<dbReference type="Proteomes" id="UP000295416">
    <property type="component" value="Unassembled WGS sequence"/>
</dbReference>
<name>A0A4R2P561_9BACL</name>
<evidence type="ECO:0000256" key="4">
    <source>
        <dbReference type="ARBA" id="ARBA00022801"/>
    </source>
</evidence>
<feature type="chain" id="PRO_5020393648" evidence="11">
    <location>
        <begin position="31"/>
        <end position="426"/>
    </location>
</feature>
<comment type="cofactor">
    <cofactor evidence="8">
        <name>Mg(2+)</name>
        <dbReference type="ChEBI" id="CHEBI:18420"/>
    </cofactor>
    <text evidence="8">Binds 1 Mg(2+) ion.</text>
</comment>
<evidence type="ECO:0000256" key="10">
    <source>
        <dbReference type="SAM" id="MobiDB-lite"/>
    </source>
</evidence>
<dbReference type="Pfam" id="PF00245">
    <property type="entry name" value="Alk_phosphatase"/>
    <property type="match status" value="2"/>
</dbReference>
<feature type="binding site" evidence="8">
    <location>
        <position position="304"/>
    </location>
    <ligand>
        <name>Zn(2+)</name>
        <dbReference type="ChEBI" id="CHEBI:29105"/>
        <label>2</label>
    </ligand>
</feature>
<keyword evidence="2" id="KW-0597">Phosphoprotein</keyword>
<comment type="cofactor">
    <cofactor evidence="8">
        <name>Zn(2+)</name>
        <dbReference type="ChEBI" id="CHEBI:29105"/>
    </cofactor>
    <text evidence="8">Binds 2 Zn(2+) ions.</text>
</comment>
<evidence type="ECO:0000256" key="6">
    <source>
        <dbReference type="ARBA" id="ARBA00022842"/>
    </source>
</evidence>
<feature type="binding site" evidence="8">
    <location>
        <position position="388"/>
    </location>
    <ligand>
        <name>Zn(2+)</name>
        <dbReference type="ChEBI" id="CHEBI:29105"/>
        <label>2</label>
    </ligand>
</feature>
<keyword evidence="13" id="KW-1185">Reference proteome</keyword>
<keyword evidence="3 8" id="KW-0479">Metal-binding</keyword>
<feature type="signal peptide" evidence="11">
    <location>
        <begin position="1"/>
        <end position="30"/>
    </location>
</feature>
<dbReference type="InterPro" id="IPR001952">
    <property type="entry name" value="Alkaline_phosphatase"/>
</dbReference>
<feature type="compositionally biased region" description="Basic and acidic residues" evidence="10">
    <location>
        <begin position="200"/>
        <end position="214"/>
    </location>
</feature>
<dbReference type="EMBL" id="SLXK01000014">
    <property type="protein sequence ID" value="TCP28915.1"/>
    <property type="molecule type" value="Genomic_DNA"/>
</dbReference>
<feature type="binding site" evidence="8">
    <location>
        <position position="295"/>
    </location>
    <ligand>
        <name>Mg(2+)</name>
        <dbReference type="ChEBI" id="CHEBI:18420"/>
    </ligand>
</feature>
<feature type="binding site" evidence="8">
    <location>
        <position position="151"/>
    </location>
    <ligand>
        <name>Mg(2+)</name>
        <dbReference type="ChEBI" id="CHEBI:18420"/>
    </ligand>
</feature>
<dbReference type="GO" id="GO:0004035">
    <property type="term" value="F:alkaline phosphatase activity"/>
    <property type="evidence" value="ECO:0007669"/>
    <property type="project" value="TreeGrafter"/>
</dbReference>
<feature type="binding site" evidence="8">
    <location>
        <position position="57"/>
    </location>
    <ligand>
        <name>Zn(2+)</name>
        <dbReference type="ChEBI" id="CHEBI:29105"/>
        <label>2</label>
    </ligand>
</feature>
<feature type="binding site" evidence="8">
    <location>
        <position position="300"/>
    </location>
    <ligand>
        <name>Zn(2+)</name>
        <dbReference type="ChEBI" id="CHEBI:29105"/>
        <label>2</label>
    </ligand>
</feature>
<evidence type="ECO:0000256" key="2">
    <source>
        <dbReference type="ARBA" id="ARBA00022553"/>
    </source>
</evidence>
<comment type="similarity">
    <text evidence="1 9">Belongs to the alkaline phosphatase family.</text>
</comment>
<dbReference type="SUPFAM" id="SSF53649">
    <property type="entry name" value="Alkaline phosphatase-like"/>
    <property type="match status" value="1"/>
</dbReference>
<evidence type="ECO:0000313" key="12">
    <source>
        <dbReference type="EMBL" id="TCP28915.1"/>
    </source>
</evidence>
<evidence type="ECO:0000256" key="1">
    <source>
        <dbReference type="ARBA" id="ARBA00005984"/>
    </source>
</evidence>
<feature type="binding site" evidence="8">
    <location>
        <position position="342"/>
    </location>
    <ligand>
        <name>Zn(2+)</name>
        <dbReference type="ChEBI" id="CHEBI:29105"/>
        <label>2</label>
    </ligand>
</feature>
<dbReference type="InterPro" id="IPR017850">
    <property type="entry name" value="Alkaline_phosphatase_core_sf"/>
</dbReference>
<keyword evidence="6 8" id="KW-0460">Magnesium</keyword>
<comment type="caution">
    <text evidence="12">The sequence shown here is derived from an EMBL/GenBank/DDBJ whole genome shotgun (WGS) entry which is preliminary data.</text>
</comment>
<evidence type="ECO:0000256" key="3">
    <source>
        <dbReference type="ARBA" id="ARBA00022723"/>
    </source>
</evidence>
<feature type="binding site" evidence="8">
    <location>
        <position position="57"/>
    </location>
    <ligand>
        <name>Mg(2+)</name>
        <dbReference type="ChEBI" id="CHEBI:18420"/>
    </ligand>
</feature>
<evidence type="ECO:0000256" key="5">
    <source>
        <dbReference type="ARBA" id="ARBA00022833"/>
    </source>
</evidence>
<dbReference type="GO" id="GO:0046872">
    <property type="term" value="F:metal ion binding"/>
    <property type="evidence" value="ECO:0007669"/>
    <property type="project" value="UniProtKB-KW"/>
</dbReference>